<gene>
    <name evidence="3" type="ORF">dsmv_0470</name>
</gene>
<dbReference type="PANTHER" id="PTHR43283:SF11">
    <property type="entry name" value="BETA-LACTAMASE-RELATED DOMAIN-CONTAINING PROTEIN"/>
    <property type="match status" value="1"/>
</dbReference>
<dbReference type="PANTHER" id="PTHR43283">
    <property type="entry name" value="BETA-LACTAMASE-RELATED"/>
    <property type="match status" value="1"/>
</dbReference>
<dbReference type="InterPro" id="IPR012338">
    <property type="entry name" value="Beta-lactam/transpept-like"/>
</dbReference>
<protein>
    <submittedName>
        <fullName evidence="3">Beta-lactamase</fullName>
    </submittedName>
</protein>
<dbReference type="Pfam" id="PF00144">
    <property type="entry name" value="Beta-lactamase"/>
    <property type="match status" value="1"/>
</dbReference>
<keyword evidence="4" id="KW-1185">Reference proteome</keyword>
<dbReference type="RefSeq" id="WP_020877132.1">
    <property type="nucleotide sequence ID" value="NZ_ATHJ01000094.1"/>
</dbReference>
<dbReference type="PATRIC" id="fig|1121405.3.peg.2873"/>
<dbReference type="eggNOG" id="COG1680">
    <property type="taxonomic scope" value="Bacteria"/>
</dbReference>
<evidence type="ECO:0000256" key="1">
    <source>
        <dbReference type="ARBA" id="ARBA00022801"/>
    </source>
</evidence>
<evidence type="ECO:0000313" key="3">
    <source>
        <dbReference type="EMBL" id="EPR39060.1"/>
    </source>
</evidence>
<feature type="domain" description="Beta-lactamase-related" evidence="2">
    <location>
        <begin position="6"/>
        <end position="334"/>
    </location>
</feature>
<reference evidence="3 4" key="1">
    <citation type="journal article" date="2013" name="Genome Announc.">
        <title>Draft genome sequences for three mercury-methylating, sulfate-reducing bacteria.</title>
        <authorList>
            <person name="Brown S.D."/>
            <person name="Hurt R.A.Jr."/>
            <person name="Gilmour C.C."/>
            <person name="Elias D.A."/>
        </authorList>
    </citation>
    <scope>NUCLEOTIDE SEQUENCE [LARGE SCALE GENOMIC DNA]</scope>
    <source>
        <strain evidence="3 4">DSM 2059</strain>
    </source>
</reference>
<evidence type="ECO:0000259" key="2">
    <source>
        <dbReference type="Pfam" id="PF00144"/>
    </source>
</evidence>
<organism evidence="3 4">
    <name type="scientific">Desulfococcus multivorans DSM 2059</name>
    <dbReference type="NCBI Taxonomy" id="1121405"/>
    <lineage>
        <taxon>Bacteria</taxon>
        <taxon>Pseudomonadati</taxon>
        <taxon>Thermodesulfobacteriota</taxon>
        <taxon>Desulfobacteria</taxon>
        <taxon>Desulfobacterales</taxon>
        <taxon>Desulfococcaceae</taxon>
        <taxon>Desulfococcus</taxon>
    </lineage>
</organism>
<accession>S7TQX3</accession>
<dbReference type="SUPFAM" id="SSF56601">
    <property type="entry name" value="beta-lactamase/transpeptidase-like"/>
    <property type="match status" value="1"/>
</dbReference>
<dbReference type="AlphaFoldDB" id="S7TQX3"/>
<keyword evidence="1" id="KW-0378">Hydrolase</keyword>
<dbReference type="OrthoDB" id="9809635at2"/>
<proteinExistence type="predicted"/>
<dbReference type="EMBL" id="ATHJ01000094">
    <property type="protein sequence ID" value="EPR39060.1"/>
    <property type="molecule type" value="Genomic_DNA"/>
</dbReference>
<dbReference type="Gene3D" id="3.40.710.10">
    <property type="entry name" value="DD-peptidase/beta-lactamase superfamily"/>
    <property type="match status" value="1"/>
</dbReference>
<comment type="caution">
    <text evidence="3">The sequence shown here is derived from an EMBL/GenBank/DDBJ whole genome shotgun (WGS) entry which is preliminary data.</text>
</comment>
<dbReference type="Proteomes" id="UP000014977">
    <property type="component" value="Unassembled WGS sequence"/>
</dbReference>
<name>S7TQX3_DESML</name>
<dbReference type="InterPro" id="IPR001466">
    <property type="entry name" value="Beta-lactam-related"/>
</dbReference>
<evidence type="ECO:0000313" key="4">
    <source>
        <dbReference type="Proteomes" id="UP000014977"/>
    </source>
</evidence>
<dbReference type="GO" id="GO:0016787">
    <property type="term" value="F:hydrolase activity"/>
    <property type="evidence" value="ECO:0007669"/>
    <property type="project" value="UniProtKB-KW"/>
</dbReference>
<sequence length="358" mass="39741">MNPVHRRMTAGLEAGIFPGAVLLVAEGERILFHRAYGVASIFSGGPVRTDTLFDLASLTKPLATAAAVMKLLEKRGLAFHDPIIKILPEFAHTDKDGITIFQLLTHTSGLPAYRPYYRMLRHIPQNGRKSALRHLLQAQPLADRPGRNTVYSDIGYMILEWLIERFAQTSLDDYLKTAIYGPLAVDSLFFPGKDGISFPKTVAATEFCPWRNVLLVGRVHDDNADLVGGLCGHAGLFGTAQGVHQLLCHMLCVYQGGDGVFRRDLVEPFFSPCRFSGRPPGFDRPQGPYSSAGRYFSPNTIGHLGFTGTSFWMDLDRRAIVVLLTNRVHPSRDNLGIRAFRPLLHDVVMNTFFRCGDT</sequence>
<dbReference type="InterPro" id="IPR050789">
    <property type="entry name" value="Diverse_Enzym_Activities"/>
</dbReference>
<dbReference type="STRING" id="897.B2D07_05860"/>